<sequence length="442" mass="49630">MPTSPLFSVDGNSHEYICGLRHDLQLQVSPSNRAQPVYNQYRQSATAETLQNRFKHIAQGLHISQGRATVDLHSARIMDTLQNGLTNLTFGLQSSPSLLDDKVFRAFYAALQQDAKGEIWHFLVTYQDYPDPGILLQVESFAKDIARSEPGKQVNYEKVRKDLNTAQGELSGSHDDKERLFKLCNKLVESHVNYVRATAKVLGYELYDKLIDRFDNKVKDKNFEHFLATSVPSDLVRSWPSYNKIKQGNANNLRTWHQHQTLATYNIEHLKSSVELKVFLAKLKSAVERHEGKQRRVARKVTPTHRHRLCPQAQTAYSAQAHRRASIEKRNRIVSAERAARNERLKAINLANIHQLGDQSRICLPNSVIHALSDIQDKYQATIEDNKDHEKDDGDGGGLHVAVQKMHIGGEDSGEDALSGIIIPEGFVHLGPMVGGGAGLQG</sequence>
<organism evidence="1 2">
    <name type="scientific">Knufia fluminis</name>
    <dbReference type="NCBI Taxonomy" id="191047"/>
    <lineage>
        <taxon>Eukaryota</taxon>
        <taxon>Fungi</taxon>
        <taxon>Dikarya</taxon>
        <taxon>Ascomycota</taxon>
        <taxon>Pezizomycotina</taxon>
        <taxon>Eurotiomycetes</taxon>
        <taxon>Chaetothyriomycetidae</taxon>
        <taxon>Chaetothyriales</taxon>
        <taxon>Trichomeriaceae</taxon>
        <taxon>Knufia</taxon>
    </lineage>
</organism>
<reference evidence="1 2" key="1">
    <citation type="submission" date="2022-12" db="EMBL/GenBank/DDBJ databases">
        <title>Genomic features and morphological characterization of a novel Knufia sp. strain isolated from spacecraft assembly facility.</title>
        <authorList>
            <person name="Teixeira M."/>
            <person name="Chander A.M."/>
            <person name="Stajich J.E."/>
            <person name="Venkateswaran K."/>
        </authorList>
    </citation>
    <scope>NUCLEOTIDE SEQUENCE [LARGE SCALE GENOMIC DNA]</scope>
    <source>
        <strain evidence="1 2">FJI-L2-BK-P2</strain>
    </source>
</reference>
<dbReference type="AlphaFoldDB" id="A0AAN8EMA8"/>
<gene>
    <name evidence="1" type="ORF">OHC33_000286</name>
</gene>
<name>A0AAN8EMA8_9EURO</name>
<evidence type="ECO:0000313" key="2">
    <source>
        <dbReference type="Proteomes" id="UP001316803"/>
    </source>
</evidence>
<dbReference type="EMBL" id="JAKLMC020000001">
    <property type="protein sequence ID" value="KAK5958443.1"/>
    <property type="molecule type" value="Genomic_DNA"/>
</dbReference>
<protein>
    <submittedName>
        <fullName evidence="1">Uncharacterized protein</fullName>
    </submittedName>
</protein>
<accession>A0AAN8EMA8</accession>
<comment type="caution">
    <text evidence="1">The sequence shown here is derived from an EMBL/GenBank/DDBJ whole genome shotgun (WGS) entry which is preliminary data.</text>
</comment>
<proteinExistence type="predicted"/>
<dbReference type="Proteomes" id="UP001316803">
    <property type="component" value="Unassembled WGS sequence"/>
</dbReference>
<evidence type="ECO:0000313" key="1">
    <source>
        <dbReference type="EMBL" id="KAK5958443.1"/>
    </source>
</evidence>
<keyword evidence="2" id="KW-1185">Reference proteome</keyword>